<protein>
    <recommendedName>
        <fullName evidence="3">DUF2229 domain-containing protein</fullName>
    </recommendedName>
</protein>
<dbReference type="Pfam" id="PF06050">
    <property type="entry name" value="HGD-D"/>
    <property type="match status" value="1"/>
</dbReference>
<dbReference type="OrthoDB" id="9780120at2"/>
<dbReference type="PANTHER" id="PTHR32329">
    <property type="entry name" value="BIFUNCTIONAL PROTEIN [INCLUDES 2-HYDROXYACYL-COA DEHYDRATASE (N-TER) AND ITS ACTIVATOR DOMAIN (C_TERM)-RELATED"/>
    <property type="match status" value="1"/>
</dbReference>
<dbReference type="InterPro" id="IPR010327">
    <property type="entry name" value="FldB/FldC_alpha/beta"/>
</dbReference>
<dbReference type="Gene3D" id="3.40.50.11900">
    <property type="match status" value="1"/>
</dbReference>
<organism evidence="1 2">
    <name type="scientific">Thermoanaerobacter kivui</name>
    <name type="common">Acetogenium kivui</name>
    <dbReference type="NCBI Taxonomy" id="2325"/>
    <lineage>
        <taxon>Bacteria</taxon>
        <taxon>Bacillati</taxon>
        <taxon>Bacillota</taxon>
        <taxon>Clostridia</taxon>
        <taxon>Thermoanaerobacterales</taxon>
        <taxon>Thermoanaerobacteraceae</taxon>
        <taxon>Thermoanaerobacter</taxon>
    </lineage>
</organism>
<dbReference type="STRING" id="2325.TKV_c02660"/>
<reference evidence="2" key="1">
    <citation type="journal article" date="2015" name="Genome Announc.">
        <title>Whole-Genome Sequences of 80 Environmental and Clinical Isolates of Burkholderia pseudomallei.</title>
        <authorList>
            <person name="Johnson S.L."/>
            <person name="Baker A.L."/>
            <person name="Chain P.S."/>
            <person name="Currie B.J."/>
            <person name="Daligault H.E."/>
            <person name="Davenport K.W."/>
            <person name="Davis C.B."/>
            <person name="Inglis T.J."/>
            <person name="Kaestli M."/>
            <person name="Koren S."/>
            <person name="Mayo M."/>
            <person name="Merritt A.J."/>
            <person name="Price E.P."/>
            <person name="Sarovich D.S."/>
            <person name="Warner J."/>
            <person name="Rosovitz M.J."/>
        </authorList>
    </citation>
    <scope>NUCLEOTIDE SEQUENCE [LARGE SCALE GENOMIC DNA]</scope>
    <source>
        <strain evidence="2">DSM 2030</strain>
    </source>
</reference>
<dbReference type="InterPro" id="IPR051805">
    <property type="entry name" value="Dehydratase_Activator_Redct"/>
</dbReference>
<dbReference type="RefSeq" id="WP_049684441.1">
    <property type="nucleotide sequence ID" value="NZ_CP009170.1"/>
</dbReference>
<name>A0A097ANT4_THEKI</name>
<keyword evidence="2" id="KW-1185">Reference proteome</keyword>
<evidence type="ECO:0000313" key="1">
    <source>
        <dbReference type="EMBL" id="AIS51471.1"/>
    </source>
</evidence>
<evidence type="ECO:0000313" key="2">
    <source>
        <dbReference type="Proteomes" id="UP000029669"/>
    </source>
</evidence>
<dbReference type="EMBL" id="CP009170">
    <property type="protein sequence ID" value="AIS51471.1"/>
    <property type="molecule type" value="Genomic_DNA"/>
</dbReference>
<dbReference type="PANTHER" id="PTHR32329:SF2">
    <property type="entry name" value="BIFUNCTIONAL PROTEIN [INCLUDES 2-HYDROXYACYL-COA DEHYDRATASE (N-TER) AND ITS ACTIVATOR DOMAIN (C_TERM)"/>
    <property type="match status" value="1"/>
</dbReference>
<accession>A0A097ANT4</accession>
<evidence type="ECO:0008006" key="3">
    <source>
        <dbReference type="Google" id="ProtNLM"/>
    </source>
</evidence>
<dbReference type="AlphaFoldDB" id="A0A097ANT4"/>
<sequence length="365" mass="42145">MKITFPYMGSPYMYEKLFSLLGHEVITPPRPSQRTINYGVKYSPEFACFPLKIILGTYLEALELGADTIVTSGGNGPCRAGYYGEAQKKILQNMGYDVEFIIFDEPKRDWKSFLENVKKIKGNNSWRRVIKTVKTVYDMAKSMDKVEKIVETKRAYECNKGEFTKVWREITEEYRKIESSEDVKRVEKKAIERLNSIKICEVPEEEKIKIGIVGEIYVVMEPSINANIEEVLNSYGAEVERSHYISEWIDFNLIPLPSYKEKEHEILKKAEKYIEIIIGGHAKQSVGAIIDFMERGFDGVIHLKPFGCLPELVSQSVIDKIMREYDYPILSLSVDEQMAIANVLTRIEAFLDVIKLKKHRKRIAR</sequence>
<dbReference type="HOGENOM" id="CLU_057460_0_0_9"/>
<dbReference type="Proteomes" id="UP000029669">
    <property type="component" value="Chromosome"/>
</dbReference>
<dbReference type="eggNOG" id="COG3581">
    <property type="taxonomic scope" value="Bacteria"/>
</dbReference>
<proteinExistence type="predicted"/>
<gene>
    <name evidence="1" type="ORF">TKV_c02660</name>
</gene>
<dbReference type="KEGG" id="tki:TKV_c02660"/>